<dbReference type="PANTHER" id="PTHR11471:SF3">
    <property type="entry name" value="TUMOR NECROSIS FACTOR LIGAND SUPERFAMILY MEMBER 11"/>
    <property type="match status" value="1"/>
</dbReference>
<accession>R0KG85</accession>
<keyword evidence="12" id="KW-0472">Membrane</keyword>
<evidence type="ECO:0000313" key="22">
    <source>
        <dbReference type="Proteomes" id="UP000296049"/>
    </source>
</evidence>
<keyword evidence="14" id="KW-0325">Glycoprotein</keyword>
<dbReference type="FunFam" id="2.60.120.40:FF:000008">
    <property type="entry name" value="Tumor necrosis factor ligand superfamily member 11"/>
    <property type="match status" value="1"/>
</dbReference>
<protein>
    <recommendedName>
        <fullName evidence="15">Tumor necrosis factor ligand superfamily member 11</fullName>
    </recommendedName>
    <alternativeName>
        <fullName evidence="19">Osteoclast differentiation factor</fullName>
    </alternativeName>
    <alternativeName>
        <fullName evidence="18">Osteoprotegerin ligand</fullName>
    </alternativeName>
    <alternativeName>
        <fullName evidence="16">Receptor activator of nuclear factor kappa-B ligand</fullName>
    </alternativeName>
    <alternativeName>
        <fullName evidence="17">TNF-related activation-induced cytokine</fullName>
    </alternativeName>
</protein>
<dbReference type="SUPFAM" id="SSF49842">
    <property type="entry name" value="TNF-like"/>
    <property type="match status" value="1"/>
</dbReference>
<dbReference type="GO" id="GO:0005125">
    <property type="term" value="F:cytokine activity"/>
    <property type="evidence" value="ECO:0007669"/>
    <property type="project" value="UniProtKB-KW"/>
</dbReference>
<evidence type="ECO:0000256" key="14">
    <source>
        <dbReference type="ARBA" id="ARBA00023180"/>
    </source>
</evidence>
<evidence type="ECO:0000256" key="5">
    <source>
        <dbReference type="ARBA" id="ARBA00022475"/>
    </source>
</evidence>
<evidence type="ECO:0000256" key="12">
    <source>
        <dbReference type="ARBA" id="ARBA00023136"/>
    </source>
</evidence>
<evidence type="ECO:0000256" key="6">
    <source>
        <dbReference type="ARBA" id="ARBA00022514"/>
    </source>
</evidence>
<keyword evidence="11" id="KW-1133">Transmembrane helix</keyword>
<evidence type="ECO:0000256" key="8">
    <source>
        <dbReference type="ARBA" id="ARBA00022692"/>
    </source>
</evidence>
<organism evidence="21 22">
    <name type="scientific">Anas platyrhynchos</name>
    <name type="common">Mallard</name>
    <name type="synonym">Anas boschas</name>
    <dbReference type="NCBI Taxonomy" id="8839"/>
    <lineage>
        <taxon>Eukaryota</taxon>
        <taxon>Metazoa</taxon>
        <taxon>Chordata</taxon>
        <taxon>Craniata</taxon>
        <taxon>Vertebrata</taxon>
        <taxon>Euteleostomi</taxon>
        <taxon>Archelosauria</taxon>
        <taxon>Archosauria</taxon>
        <taxon>Dinosauria</taxon>
        <taxon>Saurischia</taxon>
        <taxon>Theropoda</taxon>
        <taxon>Coelurosauria</taxon>
        <taxon>Aves</taxon>
        <taxon>Neognathae</taxon>
        <taxon>Galloanserae</taxon>
        <taxon>Anseriformes</taxon>
        <taxon>Anatidae</taxon>
        <taxon>Anatinae</taxon>
        <taxon>Anas</taxon>
    </lineage>
</organism>
<sequence>GQTLKTVAVLVFLFQMDPSRISKEDAHCVRMLFRSQESIGLQDTPFENQDVKLMPESCRRMKQALQRAVQKVSGSVFFYACKTFPTSLFGGMDLYKRNKPEKLPFAHLIIDDKNIPSGTRKVNLTSWHHDKGQANLSNMTFNDGKLIVNQDGFYYLYANICFRHHETSGNLTKRGLQLMVYMTKTNLKIRRSDVLMKGGSTKYWSGNSEFHFYSVNVGGFFKLKSGEMISIQVSNPLLLDSSQEATYFGAFKVRDLD</sequence>
<evidence type="ECO:0000256" key="9">
    <source>
        <dbReference type="ARBA" id="ARBA00022782"/>
    </source>
</evidence>
<keyword evidence="4" id="KW-0217">Developmental protein</keyword>
<dbReference type="PANTHER" id="PTHR11471">
    <property type="entry name" value="TUMOR NECROSIS FACTOR FAMILY MEMBER"/>
    <property type="match status" value="1"/>
</dbReference>
<dbReference type="GO" id="GO:0030154">
    <property type="term" value="P:cell differentiation"/>
    <property type="evidence" value="ECO:0007669"/>
    <property type="project" value="UniProtKB-KW"/>
</dbReference>
<evidence type="ECO:0000256" key="16">
    <source>
        <dbReference type="ARBA" id="ARBA00077116"/>
    </source>
</evidence>
<proteinExistence type="inferred from homology"/>
<evidence type="ECO:0000256" key="18">
    <source>
        <dbReference type="ARBA" id="ARBA00077877"/>
    </source>
</evidence>
<dbReference type="Gene3D" id="2.60.120.40">
    <property type="match status" value="1"/>
</dbReference>
<gene>
    <name evidence="21" type="ORF">Anapl_08058</name>
</gene>
<dbReference type="GO" id="GO:0045672">
    <property type="term" value="P:positive regulation of osteoclast differentiation"/>
    <property type="evidence" value="ECO:0007669"/>
    <property type="project" value="UniProtKB-ARBA"/>
</dbReference>
<evidence type="ECO:0000256" key="15">
    <source>
        <dbReference type="ARBA" id="ARBA00074589"/>
    </source>
</evidence>
<evidence type="ECO:0000256" key="10">
    <source>
        <dbReference type="ARBA" id="ARBA00022968"/>
    </source>
</evidence>
<name>R0KG85_ANAPL</name>
<dbReference type="InterPro" id="IPR006052">
    <property type="entry name" value="TNF_dom"/>
</dbReference>
<keyword evidence="7" id="KW-0964">Secreted</keyword>
<dbReference type="GO" id="GO:0005615">
    <property type="term" value="C:extracellular space"/>
    <property type="evidence" value="ECO:0007669"/>
    <property type="project" value="UniProtKB-KW"/>
</dbReference>
<comment type="similarity">
    <text evidence="3">Belongs to the tumor necrosis factor family.</text>
</comment>
<keyword evidence="22" id="KW-1185">Reference proteome</keyword>
<keyword evidence="5" id="KW-1003">Cell membrane</keyword>
<evidence type="ECO:0000256" key="11">
    <source>
        <dbReference type="ARBA" id="ARBA00022989"/>
    </source>
</evidence>
<evidence type="ECO:0000259" key="20">
    <source>
        <dbReference type="PROSITE" id="PS50049"/>
    </source>
</evidence>
<keyword evidence="8" id="KW-0812">Transmembrane</keyword>
<feature type="non-terminal residue" evidence="21">
    <location>
        <position position="257"/>
    </location>
</feature>
<comment type="subcellular location">
    <subcellularLocation>
        <location evidence="1">Cell membrane</location>
        <topology evidence="1">Single-pass type II membrane protein</topology>
    </subcellularLocation>
    <subcellularLocation>
        <location evidence="2">Secreted</location>
    </subcellularLocation>
</comment>
<evidence type="ECO:0000256" key="13">
    <source>
        <dbReference type="ARBA" id="ARBA00023170"/>
    </source>
</evidence>
<dbReference type="Pfam" id="PF00229">
    <property type="entry name" value="TNF"/>
    <property type="match status" value="1"/>
</dbReference>
<keyword evidence="13" id="KW-0675">Receptor</keyword>
<evidence type="ECO:0000256" key="1">
    <source>
        <dbReference type="ARBA" id="ARBA00004401"/>
    </source>
</evidence>
<evidence type="ECO:0000256" key="3">
    <source>
        <dbReference type="ARBA" id="ARBA00008670"/>
    </source>
</evidence>
<dbReference type="PROSITE" id="PS50049">
    <property type="entry name" value="THD_2"/>
    <property type="match status" value="1"/>
</dbReference>
<feature type="domain" description="THD" evidence="20">
    <location>
        <begin position="104"/>
        <end position="253"/>
    </location>
</feature>
<keyword evidence="10" id="KW-0735">Signal-anchor</keyword>
<evidence type="ECO:0000313" key="21">
    <source>
        <dbReference type="EMBL" id="EOB09127.1"/>
    </source>
</evidence>
<dbReference type="GO" id="GO:0006955">
    <property type="term" value="P:immune response"/>
    <property type="evidence" value="ECO:0007669"/>
    <property type="project" value="InterPro"/>
</dbReference>
<dbReference type="SMART" id="SM00207">
    <property type="entry name" value="TNF"/>
    <property type="match status" value="1"/>
</dbReference>
<reference evidence="22" key="1">
    <citation type="journal article" date="2013" name="Nat. Genet.">
        <title>The duck genome and transcriptome provide insight into an avian influenza virus reservoir species.</title>
        <authorList>
            <person name="Huang Y."/>
            <person name="Li Y."/>
            <person name="Burt D.W."/>
            <person name="Chen H."/>
            <person name="Zhang Y."/>
            <person name="Qian W."/>
            <person name="Kim H."/>
            <person name="Gan S."/>
            <person name="Zhao Y."/>
            <person name="Li J."/>
            <person name="Yi K."/>
            <person name="Feng H."/>
            <person name="Zhu P."/>
            <person name="Li B."/>
            <person name="Liu Q."/>
            <person name="Fairley S."/>
            <person name="Magor K.E."/>
            <person name="Du Z."/>
            <person name="Hu X."/>
            <person name="Goodman L."/>
            <person name="Tafer H."/>
            <person name="Vignal A."/>
            <person name="Lee T."/>
            <person name="Kim K.W."/>
            <person name="Sheng Z."/>
            <person name="An Y."/>
            <person name="Searle S."/>
            <person name="Herrero J."/>
            <person name="Groenen M.A."/>
            <person name="Crooijmans R.P."/>
            <person name="Faraut T."/>
            <person name="Cai Q."/>
            <person name="Webster R.G."/>
            <person name="Aldridge J.R."/>
            <person name="Warren W.C."/>
            <person name="Bartschat S."/>
            <person name="Kehr S."/>
            <person name="Marz M."/>
            <person name="Stadler P.F."/>
            <person name="Smith J."/>
            <person name="Kraus R.H."/>
            <person name="Zhao Y."/>
            <person name="Ren L."/>
            <person name="Fei J."/>
            <person name="Morisson M."/>
            <person name="Kaiser P."/>
            <person name="Griffin D.K."/>
            <person name="Rao M."/>
            <person name="Pitel F."/>
            <person name="Wang J."/>
            <person name="Li N."/>
        </authorList>
    </citation>
    <scope>NUCLEOTIDE SEQUENCE [LARGE SCALE GENOMIC DNA]</scope>
</reference>
<feature type="non-terminal residue" evidence="21">
    <location>
        <position position="1"/>
    </location>
</feature>
<dbReference type="EMBL" id="KB742389">
    <property type="protein sequence ID" value="EOB09127.1"/>
    <property type="molecule type" value="Genomic_DNA"/>
</dbReference>
<keyword evidence="9" id="KW-0221">Differentiation</keyword>
<dbReference type="CDD" id="cd00184">
    <property type="entry name" value="TNF"/>
    <property type="match status" value="1"/>
</dbReference>
<evidence type="ECO:0000256" key="19">
    <source>
        <dbReference type="ARBA" id="ARBA00081387"/>
    </source>
</evidence>
<evidence type="ECO:0000256" key="2">
    <source>
        <dbReference type="ARBA" id="ARBA00004613"/>
    </source>
</evidence>
<dbReference type="GO" id="GO:0005164">
    <property type="term" value="F:tumor necrosis factor receptor binding"/>
    <property type="evidence" value="ECO:0007669"/>
    <property type="project" value="InterPro"/>
</dbReference>
<dbReference type="Proteomes" id="UP000296049">
    <property type="component" value="Unassembled WGS sequence"/>
</dbReference>
<dbReference type="AlphaFoldDB" id="R0KG85"/>
<evidence type="ECO:0000256" key="17">
    <source>
        <dbReference type="ARBA" id="ARBA00077180"/>
    </source>
</evidence>
<evidence type="ECO:0000256" key="4">
    <source>
        <dbReference type="ARBA" id="ARBA00022473"/>
    </source>
</evidence>
<dbReference type="InterPro" id="IPR008983">
    <property type="entry name" value="Tumour_necrosis_fac-like_dom"/>
</dbReference>
<evidence type="ECO:0000256" key="7">
    <source>
        <dbReference type="ARBA" id="ARBA00022525"/>
    </source>
</evidence>
<keyword evidence="6" id="KW-0202">Cytokine</keyword>
<dbReference type="GO" id="GO:0005886">
    <property type="term" value="C:plasma membrane"/>
    <property type="evidence" value="ECO:0007669"/>
    <property type="project" value="UniProtKB-SubCell"/>
</dbReference>